<evidence type="ECO:0000313" key="2">
    <source>
        <dbReference type="EMBL" id="KAH9591963.1"/>
    </source>
</evidence>
<dbReference type="CTD" id="24597296"/>
<comment type="catalytic activity">
    <reaction evidence="1">
        <text>[protein]-peptidylproline (omega=180) = [protein]-peptidylproline (omega=0)</text>
        <dbReference type="Rhea" id="RHEA:16237"/>
        <dbReference type="Rhea" id="RHEA-COMP:10747"/>
        <dbReference type="Rhea" id="RHEA-COMP:10748"/>
        <dbReference type="ChEBI" id="CHEBI:83833"/>
        <dbReference type="ChEBI" id="CHEBI:83834"/>
        <dbReference type="EC" id="5.2.1.8"/>
    </reaction>
</comment>
<keyword evidence="1 2" id="KW-0413">Isomerase</keyword>
<dbReference type="GeneID" id="24597296"/>
<name>A0A6A5DSJ6_SCHHA</name>
<accession>A0A6A5DSJ6</accession>
<dbReference type="AlphaFoldDB" id="A0A6A5DSJ6"/>
<organism evidence="2 3">
    <name type="scientific">Schistosoma haematobium</name>
    <name type="common">Blood fluke</name>
    <dbReference type="NCBI Taxonomy" id="6185"/>
    <lineage>
        <taxon>Eukaryota</taxon>
        <taxon>Metazoa</taxon>
        <taxon>Spiralia</taxon>
        <taxon>Lophotrochozoa</taxon>
        <taxon>Platyhelminthes</taxon>
        <taxon>Trematoda</taxon>
        <taxon>Digenea</taxon>
        <taxon>Strigeidida</taxon>
        <taxon>Schistosomatoidea</taxon>
        <taxon>Schistosomatidae</taxon>
        <taxon>Schistosoma</taxon>
    </lineage>
</organism>
<evidence type="ECO:0000256" key="1">
    <source>
        <dbReference type="RuleBase" id="RU363019"/>
    </source>
</evidence>
<dbReference type="PANTHER" id="PTHR11071">
    <property type="entry name" value="PEPTIDYL-PROLYL CIS-TRANS ISOMERASE"/>
    <property type="match status" value="1"/>
</dbReference>
<comment type="function">
    <text evidence="1">PPIases accelerate the folding of proteins. It catalyzes the cis-trans isomerization of proline imidic peptide bonds in oligopeptides.</text>
</comment>
<dbReference type="SUPFAM" id="SSF50891">
    <property type="entry name" value="Cyclophilin-like"/>
    <property type="match status" value="1"/>
</dbReference>
<evidence type="ECO:0000313" key="3">
    <source>
        <dbReference type="Proteomes" id="UP000471633"/>
    </source>
</evidence>
<reference evidence="2" key="4">
    <citation type="journal article" date="2022" name="PLoS Pathog.">
        <title>Chromosome-level genome of Schistosoma haematobium underpins genome-wide explorations of molecular variation.</title>
        <authorList>
            <person name="Stroehlein A.J."/>
            <person name="Korhonen P.K."/>
            <person name="Lee V.V."/>
            <person name="Ralph S.A."/>
            <person name="Mentink-Kane M."/>
            <person name="You H."/>
            <person name="McManus D.P."/>
            <person name="Tchuente L.T."/>
            <person name="Stothard J.R."/>
            <person name="Kaur P."/>
            <person name="Dudchenko O."/>
            <person name="Aiden E.L."/>
            <person name="Yang B."/>
            <person name="Yang H."/>
            <person name="Emery A.M."/>
            <person name="Webster B.L."/>
            <person name="Brindley P.J."/>
            <person name="Rollinson D."/>
            <person name="Chang B.C.H."/>
            <person name="Gasser R.B."/>
            <person name="Young N.D."/>
        </authorList>
    </citation>
    <scope>NUCLEOTIDE SEQUENCE</scope>
</reference>
<dbReference type="PRINTS" id="PR00153">
    <property type="entry name" value="CSAPPISMRASE"/>
</dbReference>
<protein>
    <recommendedName>
        <fullName evidence="1">Peptidyl-prolyl cis-trans isomerase</fullName>
        <shortName evidence="1">PPIase</shortName>
        <ecNumber evidence="1">5.2.1.8</ecNumber>
    </recommendedName>
</protein>
<dbReference type="OrthoDB" id="408413at2759"/>
<dbReference type="KEGG" id="shx:MS3_00004051"/>
<dbReference type="InterPro" id="IPR029000">
    <property type="entry name" value="Cyclophilin-like_dom_sf"/>
</dbReference>
<gene>
    <name evidence="2" type="primary">PPIL6_1</name>
    <name evidence="2" type="ORF">MS3_00004051</name>
</gene>
<comment type="similarity">
    <text evidence="1">Belongs to the cyclophilin-type PPIase family.</text>
</comment>
<dbReference type="InterPro" id="IPR002130">
    <property type="entry name" value="Cyclophilin-type_PPIase_dom"/>
</dbReference>
<dbReference type="RefSeq" id="XP_035589769.1">
    <property type="nucleotide sequence ID" value="XM_035731803.2"/>
</dbReference>
<comment type="caution">
    <text evidence="2">The sequence shown here is derived from an EMBL/GenBank/DDBJ whole genome shotgun (WGS) entry which is preliminary data.</text>
</comment>
<dbReference type="Proteomes" id="UP000471633">
    <property type="component" value="Unassembled WGS sequence"/>
</dbReference>
<reference evidence="2" key="1">
    <citation type="journal article" date="2012" name="Nat. Genet.">
        <title>Whole-genome sequence of Schistosoma haematobium.</title>
        <authorList>
            <person name="Young N.D."/>
            <person name="Jex A.R."/>
            <person name="Li B."/>
            <person name="Liu S."/>
            <person name="Yang L."/>
            <person name="Xiong Z."/>
            <person name="Li Y."/>
            <person name="Cantacessi C."/>
            <person name="Hall R.S."/>
            <person name="Xu X."/>
            <person name="Chen F."/>
            <person name="Wu X."/>
            <person name="Zerlotini A."/>
            <person name="Oliveira G."/>
            <person name="Hofmann A."/>
            <person name="Zhang G."/>
            <person name="Fang X."/>
            <person name="Kang Y."/>
            <person name="Campbell B.E."/>
            <person name="Loukas A."/>
            <person name="Ranganathan S."/>
            <person name="Rollinson D."/>
            <person name="Rinaldi G."/>
            <person name="Brindley P.J."/>
            <person name="Yang H."/>
            <person name="Wang J."/>
            <person name="Wang J."/>
            <person name="Gasser R.B."/>
        </authorList>
    </citation>
    <scope>NUCLEOTIDE SEQUENCE</scope>
</reference>
<reference evidence="2" key="2">
    <citation type="journal article" date="2019" name="Gigascience">
        <title>High-quality Schistosoma haematobium genome achieved by single-molecule and long-range sequencing.</title>
        <authorList>
            <person name="Stroehlein A.J."/>
            <person name="Korhonen P.K."/>
            <person name="Chong T.M."/>
            <person name="Lim Y.L."/>
            <person name="Chan K.G."/>
            <person name="Webster B."/>
            <person name="Rollinson D."/>
            <person name="Brindley P.J."/>
            <person name="Gasser R.B."/>
            <person name="Young N.D."/>
        </authorList>
    </citation>
    <scope>NUCLEOTIDE SEQUENCE</scope>
</reference>
<keyword evidence="3" id="KW-1185">Reference proteome</keyword>
<dbReference type="GO" id="GO:0003755">
    <property type="term" value="F:peptidyl-prolyl cis-trans isomerase activity"/>
    <property type="evidence" value="ECO:0007669"/>
    <property type="project" value="UniProtKB-UniRule"/>
</dbReference>
<dbReference type="EMBL" id="AMPZ03000002">
    <property type="protein sequence ID" value="KAH9591963.1"/>
    <property type="molecule type" value="Genomic_DNA"/>
</dbReference>
<reference evidence="2" key="3">
    <citation type="submission" date="2021-06" db="EMBL/GenBank/DDBJ databases">
        <title>Chromosome-level genome assembly for S. haematobium.</title>
        <authorList>
            <person name="Stroehlein A.J."/>
        </authorList>
    </citation>
    <scope>NUCLEOTIDE SEQUENCE</scope>
</reference>
<dbReference type="Gene3D" id="2.40.100.10">
    <property type="entry name" value="Cyclophilin-like"/>
    <property type="match status" value="1"/>
</dbReference>
<sequence length="300" mass="34741">MVIEIYGLVHKESFQKASLLASDLHESHHEIFEQPRICGMFEFEWADFIRTTKKKLGGAYWIYNHDVLVIIDGVPLGSEKDLANWAEREFNITDYRPMKLYSALAVDAYQKRLLHFNRIYVSMHISIDGEKCGILLLELYSDFVPKTCENFRSLCTGEYGVIKKNEVEKYRMNYKGTKFFRLVRNGWIQGGDILYNRGNDGRSIYGPVFEDENYIIKHDRRGILSMANSGRHTNGSQFLITLAPAEWMDNRYVAFGRVIEGSLTLDKMEEVQTHYERPVKDICIENISVVNPNELATKIA</sequence>
<proteinExistence type="inferred from homology"/>
<dbReference type="EC" id="5.2.1.8" evidence="1"/>
<dbReference type="Pfam" id="PF00160">
    <property type="entry name" value="Pro_isomerase"/>
    <property type="match status" value="1"/>
</dbReference>
<dbReference type="PROSITE" id="PS50072">
    <property type="entry name" value="CSA_PPIASE_2"/>
    <property type="match status" value="1"/>
</dbReference>
<keyword evidence="1" id="KW-0697">Rotamase</keyword>
<dbReference type="GO" id="GO:0005737">
    <property type="term" value="C:cytoplasm"/>
    <property type="evidence" value="ECO:0007669"/>
    <property type="project" value="TreeGrafter"/>
</dbReference>
<dbReference type="FunFam" id="2.40.100.10:FF:000048">
    <property type="entry name" value="Peptidyl-prolyl cis-trans isomerase"/>
    <property type="match status" value="1"/>
</dbReference>
<dbReference type="PANTHER" id="PTHR11071:SF561">
    <property type="entry name" value="PEPTIDYL-PROLYL CIS-TRANS ISOMERASE D-RELATED"/>
    <property type="match status" value="1"/>
</dbReference>